<reference evidence="2 3" key="1">
    <citation type="submission" date="2019-03" db="EMBL/GenBank/DDBJ databases">
        <title>Genomic Encyclopedia of Type Strains, Phase IV (KMG-IV): sequencing the most valuable type-strain genomes for metagenomic binning, comparative biology and taxonomic classification.</title>
        <authorList>
            <person name="Goeker M."/>
        </authorList>
    </citation>
    <scope>NUCLEOTIDE SEQUENCE [LARGE SCALE GENOMIC DNA]</scope>
    <source>
        <strain evidence="2 3">DSM 28697</strain>
    </source>
</reference>
<gene>
    <name evidence="2" type="ORF">EV213_112104</name>
</gene>
<dbReference type="GO" id="GO:0016020">
    <property type="term" value="C:membrane"/>
    <property type="evidence" value="ECO:0007669"/>
    <property type="project" value="TreeGrafter"/>
</dbReference>
<dbReference type="InterPro" id="IPR000073">
    <property type="entry name" value="AB_hydrolase_1"/>
</dbReference>
<feature type="domain" description="AB hydrolase-1" evidence="1">
    <location>
        <begin position="63"/>
        <end position="284"/>
    </location>
</feature>
<dbReference type="Proteomes" id="UP000295632">
    <property type="component" value="Unassembled WGS sequence"/>
</dbReference>
<dbReference type="SUPFAM" id="SSF53474">
    <property type="entry name" value="alpha/beta-Hydrolases"/>
    <property type="match status" value="1"/>
</dbReference>
<evidence type="ECO:0000259" key="1">
    <source>
        <dbReference type="Pfam" id="PF12697"/>
    </source>
</evidence>
<proteinExistence type="predicted"/>
<dbReference type="PANTHER" id="PTHR43798:SF33">
    <property type="entry name" value="HYDROLASE, PUTATIVE (AFU_ORTHOLOGUE AFUA_2G14860)-RELATED"/>
    <property type="match status" value="1"/>
</dbReference>
<accession>A0A4R6U3W1</accession>
<evidence type="ECO:0000313" key="2">
    <source>
        <dbReference type="EMBL" id="TDQ37744.1"/>
    </source>
</evidence>
<dbReference type="Gene3D" id="3.40.50.1820">
    <property type="entry name" value="alpha/beta hydrolase"/>
    <property type="match status" value="1"/>
</dbReference>
<organism evidence="2 3">
    <name type="scientific">Aureibacillus halotolerans</name>
    <dbReference type="NCBI Taxonomy" id="1508390"/>
    <lineage>
        <taxon>Bacteria</taxon>
        <taxon>Bacillati</taxon>
        <taxon>Bacillota</taxon>
        <taxon>Bacilli</taxon>
        <taxon>Bacillales</taxon>
        <taxon>Bacillaceae</taxon>
        <taxon>Aureibacillus</taxon>
    </lineage>
</organism>
<dbReference type="InterPro" id="IPR050266">
    <property type="entry name" value="AB_hydrolase_sf"/>
</dbReference>
<protein>
    <submittedName>
        <fullName evidence="2">Pimeloyl-ACP methyl ester carboxylesterase</fullName>
    </submittedName>
</protein>
<keyword evidence="3" id="KW-1185">Reference proteome</keyword>
<dbReference type="RefSeq" id="WP_133581203.1">
    <property type="nucleotide sequence ID" value="NZ_SNYJ01000012.1"/>
</dbReference>
<dbReference type="OrthoDB" id="5513277at2"/>
<dbReference type="AlphaFoldDB" id="A0A4R6U3W1"/>
<name>A0A4R6U3W1_9BACI</name>
<sequence length="296" mass="33897">MKRREKKKQMLGHFKNETAKNRFFSLYDDALSQWPASTTMMSLETSFGTTKLYTYGASKQTPLILLHGLNATSNDWVNNLEAIGNERTVYVIDMLGDAGKSEQTDSVHLPEDAVSWLSEVVGQLHLTAFHLGGTSYGGWLALRYTREHASRVKSLLLTEPAQAIVRLSLLFWAKLLWAQLIGPDAMRKRLYKWMCAYSPDPLQEKLSVSAMRDFRMLRTPPLYMKKQELESIQVPLLLVLGMRSPVHSARRMRKRALSLWPNAAIHLFKEGGHRVHAQLPHETNKLMKDFMEKLDD</sequence>
<dbReference type="EMBL" id="SNYJ01000012">
    <property type="protein sequence ID" value="TDQ37744.1"/>
    <property type="molecule type" value="Genomic_DNA"/>
</dbReference>
<comment type="caution">
    <text evidence="2">The sequence shown here is derived from an EMBL/GenBank/DDBJ whole genome shotgun (WGS) entry which is preliminary data.</text>
</comment>
<dbReference type="PANTHER" id="PTHR43798">
    <property type="entry name" value="MONOACYLGLYCEROL LIPASE"/>
    <property type="match status" value="1"/>
</dbReference>
<dbReference type="InterPro" id="IPR029058">
    <property type="entry name" value="AB_hydrolase_fold"/>
</dbReference>
<evidence type="ECO:0000313" key="3">
    <source>
        <dbReference type="Proteomes" id="UP000295632"/>
    </source>
</evidence>
<dbReference type="Pfam" id="PF12697">
    <property type="entry name" value="Abhydrolase_6"/>
    <property type="match status" value="1"/>
</dbReference>